<feature type="repeat" description="TPR" evidence="1">
    <location>
        <begin position="162"/>
        <end position="195"/>
    </location>
</feature>
<comment type="caution">
    <text evidence="2">The sequence shown here is derived from an EMBL/GenBank/DDBJ whole genome shotgun (WGS) entry which is preliminary data.</text>
</comment>
<protein>
    <submittedName>
        <fullName evidence="2">Tetratricopeptide repeat protein</fullName>
    </submittedName>
</protein>
<organism evidence="2">
    <name type="scientific">Thermosulfurimonas dismutans</name>
    <dbReference type="NCBI Taxonomy" id="999894"/>
    <lineage>
        <taxon>Bacteria</taxon>
        <taxon>Pseudomonadati</taxon>
        <taxon>Thermodesulfobacteriota</taxon>
        <taxon>Thermodesulfobacteria</taxon>
        <taxon>Thermodesulfobacteriales</taxon>
        <taxon>Thermodesulfobacteriaceae</taxon>
        <taxon>Thermosulfurimonas</taxon>
    </lineage>
</organism>
<dbReference type="SMART" id="SM00028">
    <property type="entry name" value="TPR"/>
    <property type="match status" value="3"/>
</dbReference>
<keyword evidence="1" id="KW-0802">TPR repeat</keyword>
<evidence type="ECO:0000313" key="2">
    <source>
        <dbReference type="EMBL" id="HFC98785.1"/>
    </source>
</evidence>
<dbReference type="PROSITE" id="PS50005">
    <property type="entry name" value="TPR"/>
    <property type="match status" value="1"/>
</dbReference>
<reference evidence="2" key="1">
    <citation type="journal article" date="2020" name="mSystems">
        <title>Genome- and Community-Level Interaction Insights into Carbon Utilization and Element Cycling Functions of Hydrothermarchaeota in Hydrothermal Sediment.</title>
        <authorList>
            <person name="Zhou Z."/>
            <person name="Liu Y."/>
            <person name="Xu W."/>
            <person name="Pan J."/>
            <person name="Luo Z.H."/>
            <person name="Li M."/>
        </authorList>
    </citation>
    <scope>NUCLEOTIDE SEQUENCE [LARGE SCALE GENOMIC DNA]</scope>
    <source>
        <strain evidence="2">HyVt-483</strain>
    </source>
</reference>
<sequence length="204" mass="23962">MRRLIPVLFLLLAWSLPARGMDYERIKQAYQLSYQFERRGEYARAREALLPVYENFPRGYTVNLRLGWLFYLEGHYRNAIRHYRIAAAVAPQAVEPLLGLSLPYLAQKNWTRVEALMYQVLKRDFYNYYGNLRLAIALRQEGKYAQAEAVCRKMLALYPTDTSFLTELALDLYQQGKRRRALEIFRNILILDPTNPVASKYVSP</sequence>
<name>A0A7C3H617_9BACT</name>
<dbReference type="Pfam" id="PF13428">
    <property type="entry name" value="TPR_14"/>
    <property type="match status" value="1"/>
</dbReference>
<dbReference type="Gene3D" id="1.25.40.10">
    <property type="entry name" value="Tetratricopeptide repeat domain"/>
    <property type="match status" value="2"/>
</dbReference>
<dbReference type="InterPro" id="IPR011990">
    <property type="entry name" value="TPR-like_helical_dom_sf"/>
</dbReference>
<dbReference type="AlphaFoldDB" id="A0A7C3H617"/>
<dbReference type="SUPFAM" id="SSF48452">
    <property type="entry name" value="TPR-like"/>
    <property type="match status" value="1"/>
</dbReference>
<dbReference type="InterPro" id="IPR019734">
    <property type="entry name" value="TPR_rpt"/>
</dbReference>
<gene>
    <name evidence="2" type="ORF">ENJ40_10115</name>
</gene>
<dbReference type="EMBL" id="DRMH01000139">
    <property type="protein sequence ID" value="HFC98785.1"/>
    <property type="molecule type" value="Genomic_DNA"/>
</dbReference>
<dbReference type="Proteomes" id="UP000886043">
    <property type="component" value="Unassembled WGS sequence"/>
</dbReference>
<proteinExistence type="predicted"/>
<evidence type="ECO:0000256" key="1">
    <source>
        <dbReference type="PROSITE-ProRule" id="PRU00339"/>
    </source>
</evidence>
<dbReference type="Pfam" id="PF13432">
    <property type="entry name" value="TPR_16"/>
    <property type="match status" value="1"/>
</dbReference>
<accession>A0A7C3H617</accession>